<dbReference type="eggNOG" id="ENOG5032TIM">
    <property type="taxonomic scope" value="Bacteria"/>
</dbReference>
<evidence type="ECO:0000313" key="2">
    <source>
        <dbReference type="Proteomes" id="UP000002247"/>
    </source>
</evidence>
<evidence type="ECO:0000313" key="1">
    <source>
        <dbReference type="EMBL" id="ADG97334.1"/>
    </source>
</evidence>
<dbReference type="RefSeq" id="WP_013137790.1">
    <property type="nucleotide sequence ID" value="NC_014168.1"/>
</dbReference>
<dbReference type="KEGG" id="srt:Srot_0857"/>
<proteinExistence type="predicted"/>
<organism evidence="1 2">
    <name type="scientific">Segniliparus rotundus (strain ATCC BAA-972 / CDC 1076 / CIP 108378 / DSM 44985 / JCM 13578)</name>
    <dbReference type="NCBI Taxonomy" id="640132"/>
    <lineage>
        <taxon>Bacteria</taxon>
        <taxon>Bacillati</taxon>
        <taxon>Actinomycetota</taxon>
        <taxon>Actinomycetes</taxon>
        <taxon>Mycobacteriales</taxon>
        <taxon>Segniliparaceae</taxon>
        <taxon>Segniliparus</taxon>
    </lineage>
</organism>
<dbReference type="AlphaFoldDB" id="D6ZE54"/>
<reference evidence="1 2" key="1">
    <citation type="journal article" date="2010" name="Stand. Genomic Sci.">
        <title>Complete genome sequence of Segniliparus rotundus type strain (CDC 1076).</title>
        <authorList>
            <person name="Sikorski J."/>
            <person name="Lapidus A."/>
            <person name="Copeland A."/>
            <person name="Misra M."/>
            <person name="Glavina Del Rio T."/>
            <person name="Nolan M."/>
            <person name="Lucas S."/>
            <person name="Chen F."/>
            <person name="Tice H."/>
            <person name="Cheng J.F."/>
            <person name="Jando M."/>
            <person name="Schneider S."/>
            <person name="Bruce D."/>
            <person name="Goodwin L."/>
            <person name="Pitluck S."/>
            <person name="Liolios K."/>
            <person name="Mikhailova N."/>
            <person name="Pati A."/>
            <person name="Ivanova N."/>
            <person name="Mavromatis K."/>
            <person name="Chen A."/>
            <person name="Palaniappan K."/>
            <person name="Chertkov O."/>
            <person name="Land M."/>
            <person name="Hauser L."/>
            <person name="Chang Y.J."/>
            <person name="Jeffries C.D."/>
            <person name="Brettin T."/>
            <person name="Detter J.C."/>
            <person name="Han C."/>
            <person name="Rohde M."/>
            <person name="Goker M."/>
            <person name="Bristow J."/>
            <person name="Eisen J.A."/>
            <person name="Markowitz V."/>
            <person name="Hugenholtz P."/>
            <person name="Kyrpides N.C."/>
            <person name="Klenk H.P."/>
        </authorList>
    </citation>
    <scope>NUCLEOTIDE SEQUENCE [LARGE SCALE GENOMIC DNA]</scope>
    <source>
        <strain evidence="2">ATCC BAA-972 / CDC 1076 / CIP 108378 / DSM 44985 / JCM 13578</strain>
    </source>
</reference>
<gene>
    <name evidence="1" type="ordered locus">Srot_0857</name>
</gene>
<keyword evidence="2" id="KW-1185">Reference proteome</keyword>
<protein>
    <submittedName>
        <fullName evidence="1">Uncharacterized protein</fullName>
    </submittedName>
</protein>
<accession>D6ZE54</accession>
<name>D6ZE54_SEGRD</name>
<dbReference type="Proteomes" id="UP000002247">
    <property type="component" value="Chromosome"/>
</dbReference>
<sequence length="265" mass="29528">MSVLTTSRPVPRDSRGRLLVLPPHAEKPVVYQRASRFVAALSDAYPWSMRQRRQVASGLAARPDLVFEAAAADPRNRAELDKICDRAIEAADPNMTAVRGAALRKLVSRIDLGKHSGRVPEAHRADLEAYVRRTALFQILAVQQLRVQDELRVAGSADRVIRWDDGCYVATVHTGILEHDLLRIVMKLALFANSVPYDPETGARTPDDGLIDQDNALIIHLPPGEGLCNLYWADIRSAREACRLAAQVWEWRHRKVNDLVAPLGL</sequence>
<dbReference type="EMBL" id="CP001958">
    <property type="protein sequence ID" value="ADG97334.1"/>
    <property type="molecule type" value="Genomic_DNA"/>
</dbReference>
<dbReference type="OrthoDB" id="4093511at2"/>
<dbReference type="HOGENOM" id="CLU_078208_0_0_11"/>